<proteinExistence type="predicted"/>
<dbReference type="InterPro" id="IPR052900">
    <property type="entry name" value="Phospholipid_Metab_Enz"/>
</dbReference>
<dbReference type="AlphaFoldDB" id="A0A517Z9A0"/>
<evidence type="ECO:0000256" key="1">
    <source>
        <dbReference type="ARBA" id="ARBA00022729"/>
    </source>
</evidence>
<gene>
    <name evidence="4" type="ORF">Mal4_33930</name>
</gene>
<dbReference type="Gene3D" id="3.60.21.70">
    <property type="entry name" value="PhoD-like phosphatase"/>
    <property type="match status" value="1"/>
</dbReference>
<dbReference type="GO" id="GO:0046872">
    <property type="term" value="F:metal ion binding"/>
    <property type="evidence" value="ECO:0007669"/>
    <property type="project" value="InterPro"/>
</dbReference>
<dbReference type="KEGG" id="mri:Mal4_33930"/>
<organism evidence="4 5">
    <name type="scientific">Maioricimonas rarisocia</name>
    <dbReference type="NCBI Taxonomy" id="2528026"/>
    <lineage>
        <taxon>Bacteria</taxon>
        <taxon>Pseudomonadati</taxon>
        <taxon>Planctomycetota</taxon>
        <taxon>Planctomycetia</taxon>
        <taxon>Planctomycetales</taxon>
        <taxon>Planctomycetaceae</taxon>
        <taxon>Maioricimonas</taxon>
    </lineage>
</organism>
<dbReference type="PANTHER" id="PTHR43606">
    <property type="entry name" value="PHOSPHATASE, PUTATIVE (AFU_ORTHOLOGUE AFUA_6G08710)-RELATED"/>
    <property type="match status" value="1"/>
</dbReference>
<feature type="chain" id="PRO_5021948524" evidence="2">
    <location>
        <begin position="28"/>
        <end position="627"/>
    </location>
</feature>
<dbReference type="PANTHER" id="PTHR43606:SF1">
    <property type="entry name" value="PHOD-LIKE PHOSPHATASE METALLOPHOSPHATASE DOMAIN-CONTAINING PROTEIN"/>
    <property type="match status" value="1"/>
</dbReference>
<dbReference type="GO" id="GO:0003993">
    <property type="term" value="F:acid phosphatase activity"/>
    <property type="evidence" value="ECO:0007669"/>
    <property type="project" value="InterPro"/>
</dbReference>
<evidence type="ECO:0000256" key="2">
    <source>
        <dbReference type="SAM" id="SignalP"/>
    </source>
</evidence>
<dbReference type="Pfam" id="PF09423">
    <property type="entry name" value="PhoD"/>
    <property type="match status" value="2"/>
</dbReference>
<dbReference type="Proteomes" id="UP000320496">
    <property type="component" value="Chromosome"/>
</dbReference>
<evidence type="ECO:0000259" key="3">
    <source>
        <dbReference type="Pfam" id="PF09423"/>
    </source>
</evidence>
<dbReference type="InterPro" id="IPR018946">
    <property type="entry name" value="PhoD-like_MPP"/>
</dbReference>
<protein>
    <submittedName>
        <fullName evidence="4">PhoD-like phosphatase</fullName>
    </submittedName>
</protein>
<sequence length="627" mass="71142" precursor="true">MQKDSAMRSLLLSVGFCVFLFPAATSAQKTVPDFVDENMITHGPILGRLSDDGIGVWARTLRPGEFSVLYGTEEDRLDQTAGPVATSLAHDNTGWIHITGLEPNTKYWYELKFPESHGRTARRGSFRTLPNAGQFRHPELNPRGLFNFSFEFACGNNQNPRHSVGPELPTFGTMLKEIQGDIHFAILNGDWLYEVRREYSPQQWAAHNGVADDEMPEILGIAPTLTGVWENYKFFLDQGDNLRQWHAQVPSFFTYDDHECLNDIWGAGSPGLRDRRAVFRDIGVRAWYDYLAWANPVPFESDIHFGRGQFTEGSDVLVDESVDFTKLKLSDHSNLHVHWGTRTAGVNDNALDDIDDGVPNSGVYRIEEVLGPHKLRIAPAAKADGTDSYSIGKRSYFKKTISNCDFFLLDTRGQRQMHDTSDPFKKISMLGEVQRDWLIDGVKNSEADFIFVVSSVNFMVPHVGGGAVRTDNKDDAWTVFYHEREMLIDTFDKLEKPVFVLTGDLHNSFAIQITDNVYEFASGPHNSNNHWASDEGGRPANGPFKYGPRECDIIWSTYFRPDVPRTELLHPGYCVVQINNVFNNPQVFGKAEQPDEDRWVAYPRPQVIFQYYEGRTGKLRFAYSVRK</sequence>
<reference evidence="4 5" key="1">
    <citation type="submission" date="2019-02" db="EMBL/GenBank/DDBJ databases">
        <title>Deep-cultivation of Planctomycetes and their phenomic and genomic characterization uncovers novel biology.</title>
        <authorList>
            <person name="Wiegand S."/>
            <person name="Jogler M."/>
            <person name="Boedeker C."/>
            <person name="Pinto D."/>
            <person name="Vollmers J."/>
            <person name="Rivas-Marin E."/>
            <person name="Kohn T."/>
            <person name="Peeters S.H."/>
            <person name="Heuer A."/>
            <person name="Rast P."/>
            <person name="Oberbeckmann S."/>
            <person name="Bunk B."/>
            <person name="Jeske O."/>
            <person name="Meyerdierks A."/>
            <person name="Storesund J.E."/>
            <person name="Kallscheuer N."/>
            <person name="Luecker S."/>
            <person name="Lage O.M."/>
            <person name="Pohl T."/>
            <person name="Merkel B.J."/>
            <person name="Hornburger P."/>
            <person name="Mueller R.-W."/>
            <person name="Bruemmer F."/>
            <person name="Labrenz M."/>
            <person name="Spormann A.M."/>
            <person name="Op den Camp H."/>
            <person name="Overmann J."/>
            <person name="Amann R."/>
            <person name="Jetten M.S.M."/>
            <person name="Mascher T."/>
            <person name="Medema M.H."/>
            <person name="Devos D.P."/>
            <person name="Kaster A.-K."/>
            <person name="Ovreas L."/>
            <person name="Rohde M."/>
            <person name="Galperin M.Y."/>
            <person name="Jogler C."/>
        </authorList>
    </citation>
    <scope>NUCLEOTIDE SEQUENCE [LARGE SCALE GENOMIC DNA]</scope>
    <source>
        <strain evidence="4 5">Mal4</strain>
    </source>
</reference>
<dbReference type="Gene3D" id="2.60.40.380">
    <property type="entry name" value="Purple acid phosphatase-like, N-terminal"/>
    <property type="match status" value="1"/>
</dbReference>
<dbReference type="InterPro" id="IPR038607">
    <property type="entry name" value="PhoD-like_sf"/>
</dbReference>
<dbReference type="SUPFAM" id="SSF49363">
    <property type="entry name" value="Purple acid phosphatase, N-terminal domain"/>
    <property type="match status" value="1"/>
</dbReference>
<feature type="signal peptide" evidence="2">
    <location>
        <begin position="1"/>
        <end position="27"/>
    </location>
</feature>
<dbReference type="SUPFAM" id="SSF56300">
    <property type="entry name" value="Metallo-dependent phosphatases"/>
    <property type="match status" value="1"/>
</dbReference>
<feature type="domain" description="PhoD-like phosphatase metallophosphatase" evidence="3">
    <location>
        <begin position="169"/>
        <end position="291"/>
    </location>
</feature>
<keyword evidence="1 2" id="KW-0732">Signal</keyword>
<keyword evidence="5" id="KW-1185">Reference proteome</keyword>
<dbReference type="EMBL" id="CP036275">
    <property type="protein sequence ID" value="QDU39058.1"/>
    <property type="molecule type" value="Genomic_DNA"/>
</dbReference>
<feature type="domain" description="PhoD-like phosphatase metallophosphatase" evidence="3">
    <location>
        <begin position="404"/>
        <end position="531"/>
    </location>
</feature>
<name>A0A517Z9A0_9PLAN</name>
<evidence type="ECO:0000313" key="4">
    <source>
        <dbReference type="EMBL" id="QDU39058.1"/>
    </source>
</evidence>
<evidence type="ECO:0000313" key="5">
    <source>
        <dbReference type="Proteomes" id="UP000320496"/>
    </source>
</evidence>
<dbReference type="InterPro" id="IPR029052">
    <property type="entry name" value="Metallo-depent_PP-like"/>
</dbReference>
<accession>A0A517Z9A0</accession>
<dbReference type="InterPro" id="IPR008963">
    <property type="entry name" value="Purple_acid_Pase-like_N"/>
</dbReference>